<name>A0AAD5SQU6_9FUNG</name>
<proteinExistence type="predicted"/>
<evidence type="ECO:0000313" key="2">
    <source>
        <dbReference type="Proteomes" id="UP001211907"/>
    </source>
</evidence>
<organism evidence="1 2">
    <name type="scientific">Physocladia obscura</name>
    <dbReference type="NCBI Taxonomy" id="109957"/>
    <lineage>
        <taxon>Eukaryota</taxon>
        <taxon>Fungi</taxon>
        <taxon>Fungi incertae sedis</taxon>
        <taxon>Chytridiomycota</taxon>
        <taxon>Chytridiomycota incertae sedis</taxon>
        <taxon>Chytridiomycetes</taxon>
        <taxon>Chytridiales</taxon>
        <taxon>Chytriomycetaceae</taxon>
        <taxon>Physocladia</taxon>
    </lineage>
</organism>
<comment type="caution">
    <text evidence="1">The sequence shown here is derived from an EMBL/GenBank/DDBJ whole genome shotgun (WGS) entry which is preliminary data.</text>
</comment>
<dbReference type="EMBL" id="JADGJH010004005">
    <property type="protein sequence ID" value="KAJ3087696.1"/>
    <property type="molecule type" value="Genomic_DNA"/>
</dbReference>
<reference evidence="1" key="1">
    <citation type="submission" date="2020-05" db="EMBL/GenBank/DDBJ databases">
        <title>Phylogenomic resolution of chytrid fungi.</title>
        <authorList>
            <person name="Stajich J.E."/>
            <person name="Amses K."/>
            <person name="Simmons R."/>
            <person name="Seto K."/>
            <person name="Myers J."/>
            <person name="Bonds A."/>
            <person name="Quandt C.A."/>
            <person name="Barry K."/>
            <person name="Liu P."/>
            <person name="Grigoriev I."/>
            <person name="Longcore J.E."/>
            <person name="James T.Y."/>
        </authorList>
    </citation>
    <scope>NUCLEOTIDE SEQUENCE</scope>
    <source>
        <strain evidence="1">JEL0513</strain>
    </source>
</reference>
<evidence type="ECO:0000313" key="1">
    <source>
        <dbReference type="EMBL" id="KAJ3087696.1"/>
    </source>
</evidence>
<dbReference type="AlphaFoldDB" id="A0AAD5SQU6"/>
<dbReference type="Proteomes" id="UP001211907">
    <property type="component" value="Unassembled WGS sequence"/>
</dbReference>
<sequence length="173" mass="17950">MSADSVYQIVTLHADKHCHGATTNLQVASAGLYAAILGSNATVACVPQACAATDAAGVYYKIACAAQVPLLVHAGSAVFSFVDYLTPQCDPSSLASVYSVVADGKCVTSPRLPGVWNQVARGSEIASVVDGQVVTLLTGAYNCSADLFSVNYTIASFGACQESLIYHLDTFVF</sequence>
<gene>
    <name evidence="1" type="ORF">HK100_008294</name>
</gene>
<protein>
    <submittedName>
        <fullName evidence="1">Uncharacterized protein</fullName>
    </submittedName>
</protein>
<accession>A0AAD5SQU6</accession>
<keyword evidence="2" id="KW-1185">Reference proteome</keyword>